<protein>
    <submittedName>
        <fullName evidence="9">Dipeptide chemoreceptor protein</fullName>
    </submittedName>
</protein>
<dbReference type="SMART" id="SM00283">
    <property type="entry name" value="MA"/>
    <property type="match status" value="1"/>
</dbReference>
<keyword evidence="2" id="KW-0145">Chemotaxis</keyword>
<feature type="compositionally biased region" description="Basic and acidic residues" evidence="6">
    <location>
        <begin position="411"/>
        <end position="422"/>
    </location>
</feature>
<feature type="region of interest" description="Disordered" evidence="6">
    <location>
        <begin position="564"/>
        <end position="586"/>
    </location>
</feature>
<feature type="compositionally biased region" description="Low complexity" evidence="6">
    <location>
        <begin position="565"/>
        <end position="586"/>
    </location>
</feature>
<evidence type="ECO:0000313" key="10">
    <source>
        <dbReference type="Proteomes" id="UP000189674"/>
    </source>
</evidence>
<evidence type="ECO:0000259" key="8">
    <source>
        <dbReference type="PROSITE" id="PS50111"/>
    </source>
</evidence>
<comment type="similarity">
    <text evidence="3">Belongs to the methyl-accepting chemotaxis (MCP) protein family.</text>
</comment>
<feature type="compositionally biased region" description="Polar residues" evidence="6">
    <location>
        <begin position="397"/>
        <end position="410"/>
    </location>
</feature>
<feature type="domain" description="Methyl-accepting transducer" evidence="8">
    <location>
        <begin position="353"/>
        <end position="582"/>
    </location>
</feature>
<dbReference type="FunFam" id="1.10.287.950:FF:000001">
    <property type="entry name" value="Methyl-accepting chemotaxis sensory transducer"/>
    <property type="match status" value="1"/>
</dbReference>
<keyword evidence="7" id="KW-0812">Transmembrane</keyword>
<organism evidence="9 10">
    <name type="scientific">Anaerohalosphaera lusitana</name>
    <dbReference type="NCBI Taxonomy" id="1936003"/>
    <lineage>
        <taxon>Bacteria</taxon>
        <taxon>Pseudomonadati</taxon>
        <taxon>Planctomycetota</taxon>
        <taxon>Phycisphaerae</taxon>
        <taxon>Sedimentisphaerales</taxon>
        <taxon>Anaerohalosphaeraceae</taxon>
        <taxon>Anaerohalosphaera</taxon>
    </lineage>
</organism>
<feature type="compositionally biased region" description="Low complexity" evidence="6">
    <location>
        <begin position="383"/>
        <end position="396"/>
    </location>
</feature>
<keyword evidence="7" id="KW-0472">Membrane</keyword>
<feature type="region of interest" description="Disordered" evidence="6">
    <location>
        <begin position="358"/>
        <end position="422"/>
    </location>
</feature>
<dbReference type="PROSITE" id="PS50111">
    <property type="entry name" value="CHEMOTAXIS_TRANSDUC_2"/>
    <property type="match status" value="1"/>
</dbReference>
<dbReference type="PANTHER" id="PTHR43531">
    <property type="entry name" value="PROTEIN ICFG"/>
    <property type="match status" value="1"/>
</dbReference>
<feature type="transmembrane region" description="Helical" evidence="7">
    <location>
        <begin position="12"/>
        <end position="33"/>
    </location>
</feature>
<dbReference type="EMBL" id="CP019791">
    <property type="protein sequence ID" value="AQT68191.1"/>
    <property type="molecule type" value="Genomic_DNA"/>
</dbReference>
<proteinExistence type="inferred from homology"/>
<feature type="compositionally biased region" description="Low complexity" evidence="6">
    <location>
        <begin position="358"/>
        <end position="370"/>
    </location>
</feature>
<dbReference type="PANTHER" id="PTHR43531:SF11">
    <property type="entry name" value="METHYL-ACCEPTING CHEMOTAXIS PROTEIN 3"/>
    <property type="match status" value="1"/>
</dbReference>
<keyword evidence="5" id="KW-0175">Coiled coil</keyword>
<dbReference type="PROSITE" id="PS51257">
    <property type="entry name" value="PROKAR_LIPOPROTEIN"/>
    <property type="match status" value="1"/>
</dbReference>
<name>A0A1U9NJT8_9BACT</name>
<dbReference type="GO" id="GO:0007165">
    <property type="term" value="P:signal transduction"/>
    <property type="evidence" value="ECO:0007669"/>
    <property type="project" value="UniProtKB-KW"/>
</dbReference>
<evidence type="ECO:0000256" key="7">
    <source>
        <dbReference type="SAM" id="Phobius"/>
    </source>
</evidence>
<dbReference type="Pfam" id="PF00015">
    <property type="entry name" value="MCPsignal"/>
    <property type="match status" value="1"/>
</dbReference>
<dbReference type="InterPro" id="IPR051310">
    <property type="entry name" value="MCP_chemotaxis"/>
</dbReference>
<dbReference type="STRING" id="1936003.STSP2_01346"/>
<sequence>MFKNLKLGAKIGLGFALLIVIACLLGGVAVYNMKRVGTSSEMLAQEYVPEVKMANELERNSLGTMYSMRGYSFTGENEYFQEGMTGLSEVEEWLGKCEELANNSEHLVKLQEQIDQVKKDLDSYKSLASNTKTKNAAIEAEREQLDTSAQNYMQACTAFLKSQEKQFEEEITTDTSAAALRERMQKVGLVNDIIDIGNTVRISAFKSQARRDPSIIEETRPQFEKMMVMFDELKALTKLDADLQAIATTRKAGENYRDAMFNLKKNWLEVQRLDEQMGEKGDDVVAAAQAVAKAGVDNTDEIATMAEAALSTSTVIMIAGLIIAAITGTGLAFFITRSITKPINRMISDLTEGSEQVASASGQVSSASQSLAEGATEQAAGLEETSSSIEEMSSMTKQNAENAQQANSLSDEAKKSANEGDQSMEKMNKAIAEIQKSAEETSKIIKVIDEIAFQTNLLALNAAVEAARAGEAGKGFAVVAEEVRNLAMRSAEAAKDTTAMIDSSVKNTNQGVEIAGEVSKVLKGVIEGVTKTSDLVSEIAAASNEQSQGIEQINTAVTQMDKVTQQNAANAEESASASEELSAQAEQMQGIVRELTSLVGGSSSTVDLKTAGKTTKKSRSAGHLNSSDHTFHQIANKKSDNSQASQEIPLDENDFAKFNS</sequence>
<accession>A0A1U9NJT8</accession>
<evidence type="ECO:0000313" key="9">
    <source>
        <dbReference type="EMBL" id="AQT68191.1"/>
    </source>
</evidence>
<evidence type="ECO:0000256" key="4">
    <source>
        <dbReference type="PROSITE-ProRule" id="PRU00284"/>
    </source>
</evidence>
<feature type="region of interest" description="Disordered" evidence="6">
    <location>
        <begin position="603"/>
        <end position="660"/>
    </location>
</feature>
<keyword evidence="4" id="KW-0807">Transducer</keyword>
<evidence type="ECO:0000256" key="1">
    <source>
        <dbReference type="ARBA" id="ARBA00004370"/>
    </source>
</evidence>
<evidence type="ECO:0000256" key="6">
    <source>
        <dbReference type="SAM" id="MobiDB-lite"/>
    </source>
</evidence>
<dbReference type="GO" id="GO:0004888">
    <property type="term" value="F:transmembrane signaling receptor activity"/>
    <property type="evidence" value="ECO:0007669"/>
    <property type="project" value="TreeGrafter"/>
</dbReference>
<keyword evidence="10" id="KW-1185">Reference proteome</keyword>
<dbReference type="GO" id="GO:0005886">
    <property type="term" value="C:plasma membrane"/>
    <property type="evidence" value="ECO:0007669"/>
    <property type="project" value="TreeGrafter"/>
</dbReference>
<dbReference type="SUPFAM" id="SSF58104">
    <property type="entry name" value="Methyl-accepting chemotaxis protein (MCP) signaling domain"/>
    <property type="match status" value="1"/>
</dbReference>
<gene>
    <name evidence="9" type="primary">tap_2</name>
    <name evidence="9" type="ORF">STSP2_01346</name>
</gene>
<dbReference type="OrthoDB" id="9772755at2"/>
<evidence type="ECO:0000256" key="3">
    <source>
        <dbReference type="ARBA" id="ARBA00029447"/>
    </source>
</evidence>
<dbReference type="InterPro" id="IPR004089">
    <property type="entry name" value="MCPsignal_dom"/>
</dbReference>
<dbReference type="AlphaFoldDB" id="A0A1U9NJT8"/>
<dbReference type="RefSeq" id="WP_146660968.1">
    <property type="nucleotide sequence ID" value="NZ_CP019791.1"/>
</dbReference>
<keyword evidence="9" id="KW-0675">Receptor</keyword>
<reference evidence="10" key="1">
    <citation type="submission" date="2017-02" db="EMBL/GenBank/DDBJ databases">
        <title>Comparative genomics and description of representatives of a novel lineage of planctomycetes thriving in anoxic sediments.</title>
        <authorList>
            <person name="Spring S."/>
            <person name="Bunk B."/>
            <person name="Sproer C."/>
        </authorList>
    </citation>
    <scope>NUCLEOTIDE SEQUENCE [LARGE SCALE GENOMIC DNA]</scope>
    <source>
        <strain evidence="10">ST-NAGAB-D1</strain>
    </source>
</reference>
<dbReference type="GO" id="GO:0006935">
    <property type="term" value="P:chemotaxis"/>
    <property type="evidence" value="ECO:0007669"/>
    <property type="project" value="UniProtKB-KW"/>
</dbReference>
<dbReference type="KEGG" id="alus:STSP2_01346"/>
<dbReference type="Proteomes" id="UP000189674">
    <property type="component" value="Chromosome"/>
</dbReference>
<feature type="coiled-coil region" evidence="5">
    <location>
        <begin position="100"/>
        <end position="155"/>
    </location>
</feature>
<evidence type="ECO:0000256" key="5">
    <source>
        <dbReference type="SAM" id="Coils"/>
    </source>
</evidence>
<comment type="subcellular location">
    <subcellularLocation>
        <location evidence="1">Membrane</location>
    </subcellularLocation>
</comment>
<evidence type="ECO:0000256" key="2">
    <source>
        <dbReference type="ARBA" id="ARBA00022500"/>
    </source>
</evidence>
<keyword evidence="7" id="KW-1133">Transmembrane helix</keyword>
<dbReference type="Gene3D" id="1.10.287.950">
    <property type="entry name" value="Methyl-accepting chemotaxis protein"/>
    <property type="match status" value="1"/>
</dbReference>
<feature type="transmembrane region" description="Helical" evidence="7">
    <location>
        <begin position="315"/>
        <end position="336"/>
    </location>
</feature>
<dbReference type="CDD" id="cd11386">
    <property type="entry name" value="MCP_signal"/>
    <property type="match status" value="1"/>
</dbReference>